<protein>
    <submittedName>
        <fullName evidence="2">Uncharacterized protein</fullName>
    </submittedName>
</protein>
<evidence type="ECO:0000313" key="3">
    <source>
        <dbReference type="Proteomes" id="UP000281553"/>
    </source>
</evidence>
<proteinExistence type="predicted"/>
<sequence>GKNCPKETGDCPSKNIEKKFDELSSNVDQSPVDDKNLLSDENGVKRRHSLDDEDDKEEGELSSDEEVEDNADIGEPPIKKSHIQPAVNSAGLQGLFRNFPEIQDLSYNTTYYHPRTNFTSSIFRPC</sequence>
<dbReference type="AlphaFoldDB" id="A0A3P7RFJ4"/>
<dbReference type="EMBL" id="UYRU01095772">
    <property type="protein sequence ID" value="VDN39519.1"/>
    <property type="molecule type" value="Genomic_DNA"/>
</dbReference>
<evidence type="ECO:0000256" key="1">
    <source>
        <dbReference type="SAM" id="MobiDB-lite"/>
    </source>
</evidence>
<dbReference type="Proteomes" id="UP000281553">
    <property type="component" value="Unassembled WGS sequence"/>
</dbReference>
<accession>A0A3P7RFJ4</accession>
<reference evidence="2 3" key="1">
    <citation type="submission" date="2018-11" db="EMBL/GenBank/DDBJ databases">
        <authorList>
            <consortium name="Pathogen Informatics"/>
        </authorList>
    </citation>
    <scope>NUCLEOTIDE SEQUENCE [LARGE SCALE GENOMIC DNA]</scope>
</reference>
<feature type="region of interest" description="Disordered" evidence="1">
    <location>
        <begin position="1"/>
        <end position="85"/>
    </location>
</feature>
<feature type="compositionally biased region" description="Basic and acidic residues" evidence="1">
    <location>
        <begin position="32"/>
        <end position="44"/>
    </location>
</feature>
<gene>
    <name evidence="2" type="ORF">DILT_LOCUS17915</name>
</gene>
<feature type="compositionally biased region" description="Basic and acidic residues" evidence="1">
    <location>
        <begin position="1"/>
        <end position="22"/>
    </location>
</feature>
<organism evidence="2 3">
    <name type="scientific">Dibothriocephalus latus</name>
    <name type="common">Fish tapeworm</name>
    <name type="synonym">Diphyllobothrium latum</name>
    <dbReference type="NCBI Taxonomy" id="60516"/>
    <lineage>
        <taxon>Eukaryota</taxon>
        <taxon>Metazoa</taxon>
        <taxon>Spiralia</taxon>
        <taxon>Lophotrochozoa</taxon>
        <taxon>Platyhelminthes</taxon>
        <taxon>Cestoda</taxon>
        <taxon>Eucestoda</taxon>
        <taxon>Diphyllobothriidea</taxon>
        <taxon>Diphyllobothriidae</taxon>
        <taxon>Dibothriocephalus</taxon>
    </lineage>
</organism>
<name>A0A3P7RFJ4_DIBLA</name>
<feature type="non-terminal residue" evidence="2">
    <location>
        <position position="1"/>
    </location>
</feature>
<keyword evidence="3" id="KW-1185">Reference proteome</keyword>
<feature type="compositionally biased region" description="Acidic residues" evidence="1">
    <location>
        <begin position="51"/>
        <end position="72"/>
    </location>
</feature>
<evidence type="ECO:0000313" key="2">
    <source>
        <dbReference type="EMBL" id="VDN39519.1"/>
    </source>
</evidence>